<dbReference type="PANTHER" id="PTHR43648">
    <property type="entry name" value="ELECTRON TRANSFER FLAVOPROTEIN BETA SUBUNIT LYSINE METHYLTRANSFERASE"/>
    <property type="match status" value="1"/>
</dbReference>
<name>A0A4Q9VRY2_9HYPH</name>
<gene>
    <name evidence="6" type="primary">prmA</name>
    <name evidence="7" type="ORF">EYW49_08310</name>
</gene>
<feature type="binding site" evidence="6">
    <location>
        <position position="248"/>
    </location>
    <ligand>
        <name>S-adenosyl-L-methionine</name>
        <dbReference type="ChEBI" id="CHEBI:59789"/>
    </ligand>
</feature>
<dbReference type="Pfam" id="PF06325">
    <property type="entry name" value="PrmA"/>
    <property type="match status" value="1"/>
</dbReference>
<dbReference type="GO" id="GO:0005840">
    <property type="term" value="C:ribosome"/>
    <property type="evidence" value="ECO:0007669"/>
    <property type="project" value="UniProtKB-KW"/>
</dbReference>
<protein>
    <recommendedName>
        <fullName evidence="6">Ribosomal protein L11 methyltransferase</fullName>
        <shortName evidence="6">L11 Mtase</shortName>
        <ecNumber evidence="6">2.1.1.-</ecNumber>
    </recommendedName>
</protein>
<evidence type="ECO:0000313" key="7">
    <source>
        <dbReference type="EMBL" id="TBW38692.1"/>
    </source>
</evidence>
<evidence type="ECO:0000256" key="5">
    <source>
        <dbReference type="ARBA" id="ARBA00022691"/>
    </source>
</evidence>
<dbReference type="GO" id="GO:0008276">
    <property type="term" value="F:protein methyltransferase activity"/>
    <property type="evidence" value="ECO:0007669"/>
    <property type="project" value="UniProtKB-UniRule"/>
</dbReference>
<accession>A0A4Q9VRY2</accession>
<evidence type="ECO:0000256" key="4">
    <source>
        <dbReference type="ARBA" id="ARBA00022679"/>
    </source>
</evidence>
<reference evidence="7 8" key="1">
    <citation type="submission" date="2019-02" db="EMBL/GenBank/DDBJ databases">
        <title>Siculibacillus lacustris gen. nov., sp. nov., a new rosette-forming bacterium isolated from a freshwater crater lake (Lake St. Ana, Romania).</title>
        <authorList>
            <person name="Felfoldi T."/>
            <person name="Marton Z."/>
            <person name="Szabo A."/>
            <person name="Mentes A."/>
            <person name="Boka K."/>
            <person name="Marialigeti K."/>
            <person name="Mathe I."/>
            <person name="Koncz M."/>
            <person name="Schumann P."/>
            <person name="Toth E."/>
        </authorList>
    </citation>
    <scope>NUCLEOTIDE SEQUENCE [LARGE SCALE GENOMIC DNA]</scope>
    <source>
        <strain evidence="7 8">SA-279</strain>
    </source>
</reference>
<organism evidence="7 8">
    <name type="scientific">Siculibacillus lacustris</name>
    <dbReference type="NCBI Taxonomy" id="1549641"/>
    <lineage>
        <taxon>Bacteria</taxon>
        <taxon>Pseudomonadati</taxon>
        <taxon>Pseudomonadota</taxon>
        <taxon>Alphaproteobacteria</taxon>
        <taxon>Hyphomicrobiales</taxon>
        <taxon>Ancalomicrobiaceae</taxon>
        <taxon>Siculibacillus</taxon>
    </lineage>
</organism>
<dbReference type="EMBL" id="SJFN01000010">
    <property type="protein sequence ID" value="TBW38692.1"/>
    <property type="molecule type" value="Genomic_DNA"/>
</dbReference>
<dbReference type="AlphaFoldDB" id="A0A4Q9VRY2"/>
<feature type="binding site" evidence="6">
    <location>
        <position position="156"/>
    </location>
    <ligand>
        <name>S-adenosyl-L-methionine</name>
        <dbReference type="ChEBI" id="CHEBI:59789"/>
    </ligand>
</feature>
<comment type="similarity">
    <text evidence="1 6">Belongs to the methyltransferase superfamily. PrmA family.</text>
</comment>
<dbReference type="HAMAP" id="MF_00735">
    <property type="entry name" value="Methyltr_PrmA"/>
    <property type="match status" value="1"/>
</dbReference>
<sequence length="314" mass="33698">MGLADLPPPLSRPFGEFAMPAVQVRLVAEGPESERLERLLGEAFELDGYPVTREETVAYSEIWTVDALIFDADDEADAVARVREALGAEAEDHALTTTVLDLDANWVAMSEEIRHPVAAGRFFVHGSHDRHRRPPNGVAIEIDAEMAFGTGHHATTWACLAALDALLKRRSYARPLDLGTGTGVLAIALARVLHVPIVATDIDPVAVAIARANAHLNGVGREIRAVVADGMKARLLAEEAPYDLVVANILAGPLTRLAAPVARSLSYDATVVLSGLRTIERGRVLAAWAACGLHFVGEVERDGWLALVLANGRR</sequence>
<evidence type="ECO:0000256" key="3">
    <source>
        <dbReference type="ARBA" id="ARBA00022603"/>
    </source>
</evidence>
<dbReference type="InterPro" id="IPR004498">
    <property type="entry name" value="Ribosomal_PrmA_MeTrfase"/>
</dbReference>
<keyword evidence="3 6" id="KW-0489">Methyltransferase</keyword>
<dbReference type="CDD" id="cd02440">
    <property type="entry name" value="AdoMet_MTases"/>
    <property type="match status" value="1"/>
</dbReference>
<dbReference type="InterPro" id="IPR029063">
    <property type="entry name" value="SAM-dependent_MTases_sf"/>
</dbReference>
<comment type="catalytic activity">
    <reaction evidence="6">
        <text>L-lysyl-[protein] + 3 S-adenosyl-L-methionine = N(6),N(6),N(6)-trimethyl-L-lysyl-[protein] + 3 S-adenosyl-L-homocysteine + 3 H(+)</text>
        <dbReference type="Rhea" id="RHEA:54192"/>
        <dbReference type="Rhea" id="RHEA-COMP:9752"/>
        <dbReference type="Rhea" id="RHEA-COMP:13826"/>
        <dbReference type="ChEBI" id="CHEBI:15378"/>
        <dbReference type="ChEBI" id="CHEBI:29969"/>
        <dbReference type="ChEBI" id="CHEBI:57856"/>
        <dbReference type="ChEBI" id="CHEBI:59789"/>
        <dbReference type="ChEBI" id="CHEBI:61961"/>
    </reaction>
</comment>
<comment type="function">
    <text evidence="6">Methylates ribosomal protein L11.</text>
</comment>
<comment type="subcellular location">
    <subcellularLocation>
        <location evidence="6">Cytoplasm</location>
    </subcellularLocation>
</comment>
<comment type="caution">
    <text evidence="7">The sequence shown here is derived from an EMBL/GenBank/DDBJ whole genome shotgun (WGS) entry which is preliminary data.</text>
</comment>
<feature type="binding site" evidence="6">
    <location>
        <position position="201"/>
    </location>
    <ligand>
        <name>S-adenosyl-L-methionine</name>
        <dbReference type="ChEBI" id="CHEBI:59789"/>
    </ligand>
</feature>
<dbReference type="Proteomes" id="UP000292781">
    <property type="component" value="Unassembled WGS sequence"/>
</dbReference>
<dbReference type="PANTHER" id="PTHR43648:SF1">
    <property type="entry name" value="ELECTRON TRANSFER FLAVOPROTEIN BETA SUBUNIT LYSINE METHYLTRANSFERASE"/>
    <property type="match status" value="1"/>
</dbReference>
<dbReference type="GO" id="GO:0005737">
    <property type="term" value="C:cytoplasm"/>
    <property type="evidence" value="ECO:0007669"/>
    <property type="project" value="UniProtKB-SubCell"/>
</dbReference>
<evidence type="ECO:0000313" key="8">
    <source>
        <dbReference type="Proteomes" id="UP000292781"/>
    </source>
</evidence>
<evidence type="ECO:0000256" key="2">
    <source>
        <dbReference type="ARBA" id="ARBA00022490"/>
    </source>
</evidence>
<dbReference type="InterPro" id="IPR050078">
    <property type="entry name" value="Ribosomal_L11_MeTrfase_PrmA"/>
</dbReference>
<keyword evidence="7" id="KW-0687">Ribonucleoprotein</keyword>
<evidence type="ECO:0000256" key="6">
    <source>
        <dbReference type="HAMAP-Rule" id="MF_00735"/>
    </source>
</evidence>
<dbReference type="Gene3D" id="3.40.50.150">
    <property type="entry name" value="Vaccinia Virus protein VP39"/>
    <property type="match status" value="1"/>
</dbReference>
<dbReference type="GO" id="GO:0032259">
    <property type="term" value="P:methylation"/>
    <property type="evidence" value="ECO:0007669"/>
    <property type="project" value="UniProtKB-KW"/>
</dbReference>
<dbReference type="EC" id="2.1.1.-" evidence="6"/>
<dbReference type="SUPFAM" id="SSF53335">
    <property type="entry name" value="S-adenosyl-L-methionine-dependent methyltransferases"/>
    <property type="match status" value="1"/>
</dbReference>
<dbReference type="OrthoDB" id="9785995at2"/>
<dbReference type="NCBIfam" id="NF001784">
    <property type="entry name" value="PRK00517.2-1"/>
    <property type="match status" value="1"/>
</dbReference>
<evidence type="ECO:0000256" key="1">
    <source>
        <dbReference type="ARBA" id="ARBA00009741"/>
    </source>
</evidence>
<proteinExistence type="inferred from homology"/>
<feature type="binding site" evidence="6">
    <location>
        <position position="179"/>
    </location>
    <ligand>
        <name>S-adenosyl-L-methionine</name>
        <dbReference type="ChEBI" id="CHEBI:59789"/>
    </ligand>
</feature>
<keyword evidence="7" id="KW-0689">Ribosomal protein</keyword>
<keyword evidence="8" id="KW-1185">Reference proteome</keyword>
<keyword evidence="4 6" id="KW-0808">Transferase</keyword>
<keyword evidence="5 6" id="KW-0949">S-adenosyl-L-methionine</keyword>
<keyword evidence="2 6" id="KW-0963">Cytoplasm</keyword>